<dbReference type="HAMAP" id="MF_01518">
    <property type="entry name" value="Adenine_deamin"/>
    <property type="match status" value="1"/>
</dbReference>
<evidence type="ECO:0000313" key="9">
    <source>
        <dbReference type="EMBL" id="TCL62305.1"/>
    </source>
</evidence>
<comment type="caution">
    <text evidence="9">The sequence shown here is derived from an EMBL/GenBank/DDBJ whole genome shotgun (WGS) entry which is preliminary data.</text>
</comment>
<keyword evidence="3 6" id="KW-0378">Hydrolase</keyword>
<dbReference type="PANTHER" id="PTHR11113">
    <property type="entry name" value="N-ACETYLGLUCOSAMINE-6-PHOSPHATE DEACETYLASE"/>
    <property type="match status" value="1"/>
</dbReference>
<dbReference type="EMBL" id="SLUN01000026">
    <property type="protein sequence ID" value="TCL62305.1"/>
    <property type="molecule type" value="Genomic_DNA"/>
</dbReference>
<dbReference type="InterPro" id="IPR011059">
    <property type="entry name" value="Metal-dep_hydrolase_composite"/>
</dbReference>
<dbReference type="Proteomes" id="UP000295008">
    <property type="component" value="Unassembled WGS sequence"/>
</dbReference>
<dbReference type="Pfam" id="PF01979">
    <property type="entry name" value="Amidohydro_1"/>
    <property type="match status" value="1"/>
</dbReference>
<evidence type="ECO:0000256" key="2">
    <source>
        <dbReference type="ARBA" id="ARBA00012782"/>
    </source>
</evidence>
<accession>A0A4R1R9F0</accession>
<dbReference type="Gene3D" id="2.30.40.10">
    <property type="entry name" value="Urease, subunit C, domain 1"/>
    <property type="match status" value="1"/>
</dbReference>
<proteinExistence type="inferred from homology"/>
<dbReference type="Pfam" id="PF13382">
    <property type="entry name" value="Adenine_deam_C"/>
    <property type="match status" value="1"/>
</dbReference>
<comment type="similarity">
    <text evidence="1 6">Belongs to the metallo-dependent hydrolases superfamily. Adenine deaminase family.</text>
</comment>
<feature type="domain" description="Amidohydrolase-related" evidence="7">
    <location>
        <begin position="67"/>
        <end position="347"/>
    </location>
</feature>
<evidence type="ECO:0000259" key="7">
    <source>
        <dbReference type="Pfam" id="PF01979"/>
    </source>
</evidence>
<evidence type="ECO:0000256" key="6">
    <source>
        <dbReference type="HAMAP-Rule" id="MF_01518"/>
    </source>
</evidence>
<keyword evidence="10" id="KW-1185">Reference proteome</keyword>
<name>A0A4R1R9F0_HYDET</name>
<evidence type="ECO:0000256" key="1">
    <source>
        <dbReference type="ARBA" id="ARBA00006773"/>
    </source>
</evidence>
<sequence length="576" mass="61901">MSLGAIRACMGEIPFDLAICDVRLINVFTDEIYHADIGIAGDQFAYIGKFQREHQAIQTIEGWGRFAAPGLIDSHMHLESSMMTPAAFAAAVLPLGTTSVAADPHEIANVLGVDGVKMLCDQVKDLPLHVYVMAPSTIPSAPGFENSGATITGTEISEMLGYPGVHGLGEVMDFFGVIGGDPKISGVIEAAHRRGVLLDGHTPLLKGKELEAFVASGIDCDHTYMDAEIVGEKLRNGMCVQIQERFFTRELMAYLNSCPVQNRIMLVTDDVPISRLAAHGHLNALVKKAIALGLEPKKAYRYVTINAADRLRLYRQGAVAPGRRADLILLDSLEEALPSLVVSDGKVVAEAGRLTVPLKPAPFPPRAYQTMHIAPVREEDFVIPCQGSGALVHVIVQDGKTSRTRLEQQSCPARDGALDPGELVKMAVFNRYPDNDNRAVALLGNLPDFGGAIATTYAHDCHNLTVYGRDDRDLCLAANTVIASGGGIAAVRDGAVLCAIPLPIAGLMCEDDLPALAGKFREFDQIAKAMGLNHEEPLTFLTLMALAVSPNVKLTDLGIIDVTTKTFLPLVVQYRP</sequence>
<dbReference type="EC" id="3.5.4.2" evidence="2 6"/>
<comment type="cofactor">
    <cofactor evidence="6">
        <name>Mn(2+)</name>
        <dbReference type="ChEBI" id="CHEBI:29035"/>
    </cofactor>
</comment>
<dbReference type="InterPro" id="IPR032466">
    <property type="entry name" value="Metal_Hydrolase"/>
</dbReference>
<dbReference type="RefSeq" id="WP_132015792.1">
    <property type="nucleotide sequence ID" value="NZ_SLUN01000026.1"/>
</dbReference>
<dbReference type="PANTHER" id="PTHR11113:SF2">
    <property type="entry name" value="ADENINE DEAMINASE"/>
    <property type="match status" value="1"/>
</dbReference>
<reference evidence="9 10" key="1">
    <citation type="submission" date="2019-03" db="EMBL/GenBank/DDBJ databases">
        <title>Genomic Encyclopedia of Type Strains, Phase IV (KMG-IV): sequencing the most valuable type-strain genomes for metagenomic binning, comparative biology and taxonomic classification.</title>
        <authorList>
            <person name="Goeker M."/>
        </authorList>
    </citation>
    <scope>NUCLEOTIDE SEQUENCE [LARGE SCALE GENOMIC DNA]</scope>
    <source>
        <strain evidence="9 10">LX-B</strain>
    </source>
</reference>
<feature type="domain" description="Adenine deaminase C-terminal" evidence="8">
    <location>
        <begin position="404"/>
        <end position="565"/>
    </location>
</feature>
<protein>
    <recommendedName>
        <fullName evidence="2 6">Adenine deaminase</fullName>
        <shortName evidence="6">Adenase</shortName>
        <shortName evidence="6">Adenine aminase</shortName>
        <ecNumber evidence="2 6">3.5.4.2</ecNumber>
    </recommendedName>
</protein>
<comment type="catalytic activity">
    <reaction evidence="5 6">
        <text>adenine + H2O + H(+) = hypoxanthine + NH4(+)</text>
        <dbReference type="Rhea" id="RHEA:23688"/>
        <dbReference type="ChEBI" id="CHEBI:15377"/>
        <dbReference type="ChEBI" id="CHEBI:15378"/>
        <dbReference type="ChEBI" id="CHEBI:16708"/>
        <dbReference type="ChEBI" id="CHEBI:17368"/>
        <dbReference type="ChEBI" id="CHEBI:28938"/>
        <dbReference type="EC" id="3.5.4.2"/>
    </reaction>
</comment>
<organism evidence="9 10">
    <name type="scientific">Hydrogenispora ethanolica</name>
    <dbReference type="NCBI Taxonomy" id="1082276"/>
    <lineage>
        <taxon>Bacteria</taxon>
        <taxon>Bacillati</taxon>
        <taxon>Bacillota</taxon>
        <taxon>Hydrogenispora</taxon>
    </lineage>
</organism>
<dbReference type="OrthoDB" id="9775607at2"/>
<dbReference type="SUPFAM" id="SSF51556">
    <property type="entry name" value="Metallo-dependent hydrolases"/>
    <property type="match status" value="1"/>
</dbReference>
<dbReference type="GO" id="GO:0006146">
    <property type="term" value="P:adenine catabolic process"/>
    <property type="evidence" value="ECO:0007669"/>
    <property type="project" value="InterPro"/>
</dbReference>
<dbReference type="SUPFAM" id="SSF51338">
    <property type="entry name" value="Composite domain of metallo-dependent hydrolases"/>
    <property type="match status" value="1"/>
</dbReference>
<dbReference type="GO" id="GO:0000034">
    <property type="term" value="F:adenine deaminase activity"/>
    <property type="evidence" value="ECO:0007669"/>
    <property type="project" value="UniProtKB-UniRule"/>
</dbReference>
<dbReference type="AlphaFoldDB" id="A0A4R1R9F0"/>
<evidence type="ECO:0000256" key="3">
    <source>
        <dbReference type="ARBA" id="ARBA00022801"/>
    </source>
</evidence>
<dbReference type="Gene3D" id="3.20.20.140">
    <property type="entry name" value="Metal-dependent hydrolases"/>
    <property type="match status" value="1"/>
</dbReference>
<dbReference type="InterPro" id="IPR006680">
    <property type="entry name" value="Amidohydro-rel"/>
</dbReference>
<evidence type="ECO:0000256" key="4">
    <source>
        <dbReference type="ARBA" id="ARBA00023211"/>
    </source>
</evidence>
<dbReference type="InterPro" id="IPR006679">
    <property type="entry name" value="Adenine_deam"/>
</dbReference>
<evidence type="ECO:0000259" key="8">
    <source>
        <dbReference type="Pfam" id="PF13382"/>
    </source>
</evidence>
<keyword evidence="4 6" id="KW-0464">Manganese</keyword>
<dbReference type="InterPro" id="IPR026912">
    <property type="entry name" value="Adenine_deam_C"/>
</dbReference>
<evidence type="ECO:0000313" key="10">
    <source>
        <dbReference type="Proteomes" id="UP000295008"/>
    </source>
</evidence>
<evidence type="ECO:0000256" key="5">
    <source>
        <dbReference type="ARBA" id="ARBA00047720"/>
    </source>
</evidence>
<gene>
    <name evidence="6" type="primary">ade</name>
    <name evidence="9" type="ORF">EDC14_102649</name>
</gene>